<organism evidence="4 5">
    <name type="scientific">Pseudoclavibacter caeni</name>
    <dbReference type="NCBI Taxonomy" id="908846"/>
    <lineage>
        <taxon>Bacteria</taxon>
        <taxon>Bacillati</taxon>
        <taxon>Actinomycetota</taxon>
        <taxon>Actinomycetes</taxon>
        <taxon>Micrococcales</taxon>
        <taxon>Microbacteriaceae</taxon>
        <taxon>Pseudoclavibacter</taxon>
    </lineage>
</organism>
<dbReference type="OrthoDB" id="9798220at2"/>
<comment type="function">
    <text evidence="1">May be involved in the formation or repair of [Fe-S] clusters present in iron-sulfur proteins.</text>
</comment>
<dbReference type="GO" id="GO:0051536">
    <property type="term" value="F:iron-sulfur cluster binding"/>
    <property type="evidence" value="ECO:0007669"/>
    <property type="project" value="InterPro"/>
</dbReference>
<accession>A0A7C8BQ37</accession>
<dbReference type="InterPro" id="IPR001075">
    <property type="entry name" value="NIF_FeS_clus_asmbl_NifU_C"/>
</dbReference>
<protein>
    <submittedName>
        <fullName evidence="4">NifU family protein</fullName>
    </submittedName>
</protein>
<evidence type="ECO:0000259" key="3">
    <source>
        <dbReference type="Pfam" id="PF01106"/>
    </source>
</evidence>
<evidence type="ECO:0000256" key="2">
    <source>
        <dbReference type="SAM" id="MobiDB-lite"/>
    </source>
</evidence>
<dbReference type="AlphaFoldDB" id="A0A7C8BQ37"/>
<keyword evidence="5" id="KW-1185">Reference proteome</keyword>
<name>A0A7C8BQ37_9MICO</name>
<evidence type="ECO:0000313" key="5">
    <source>
        <dbReference type="Proteomes" id="UP000481339"/>
    </source>
</evidence>
<feature type="domain" description="NIF system FeS cluster assembly NifU C-terminal" evidence="3">
    <location>
        <begin position="176"/>
        <end position="243"/>
    </location>
</feature>
<gene>
    <name evidence="4" type="ORF">F8O02_05675</name>
</gene>
<dbReference type="Pfam" id="PF01106">
    <property type="entry name" value="NifU"/>
    <property type="match status" value="1"/>
</dbReference>
<dbReference type="EMBL" id="WBKA01000003">
    <property type="protein sequence ID" value="KAB1632485.1"/>
    <property type="molecule type" value="Genomic_DNA"/>
</dbReference>
<dbReference type="Gene3D" id="3.30.300.130">
    <property type="entry name" value="Fe-S cluster assembly (FSCA)"/>
    <property type="match status" value="1"/>
</dbReference>
<reference evidence="4 5" key="1">
    <citation type="submission" date="2019-09" db="EMBL/GenBank/DDBJ databases">
        <title>Phylogeny of genus Pseudoclavibacter and closely related genus.</title>
        <authorList>
            <person name="Li Y."/>
        </authorList>
    </citation>
    <scope>NUCLEOTIDE SEQUENCE [LARGE SCALE GENOMIC DNA]</scope>
    <source>
        <strain evidence="4 5">JCM 16921</strain>
    </source>
</reference>
<feature type="region of interest" description="Disordered" evidence="2">
    <location>
        <begin position="1"/>
        <end position="28"/>
    </location>
</feature>
<dbReference type="InterPro" id="IPR034904">
    <property type="entry name" value="FSCA_dom_sf"/>
</dbReference>
<evidence type="ECO:0000313" key="4">
    <source>
        <dbReference type="EMBL" id="KAB1632485.1"/>
    </source>
</evidence>
<comment type="caution">
    <text evidence="4">The sequence shown here is derived from an EMBL/GenBank/DDBJ whole genome shotgun (WGS) entry which is preliminary data.</text>
</comment>
<evidence type="ECO:0000256" key="1">
    <source>
        <dbReference type="ARBA" id="ARBA00049958"/>
    </source>
</evidence>
<feature type="compositionally biased region" description="Polar residues" evidence="2">
    <location>
        <begin position="1"/>
        <end position="10"/>
    </location>
</feature>
<dbReference type="SUPFAM" id="SSF117916">
    <property type="entry name" value="Fe-S cluster assembly (FSCA) domain-like"/>
    <property type="match status" value="1"/>
</dbReference>
<proteinExistence type="predicted"/>
<sequence>MSRRGATSSCVEAGTAPGALPAQSTPRPSGELLLHAEAGAAADEVRWVMPGRVLARIASCAGGWGALTVMPAPLQALCDEGTLRDVRLAADALVTRWGAMPGEGARAVAGRSTTDVSAVGDVSAAAAARSVGAERRQRDREGARVEAAVRASVAEPRAAWRVRATGEGDVLEQVRTLVDGPVAAMLRRHGGRIRLLGVTESAGGIDVRVRLGGTCRGCPVAQLDLTGRVRRMLRRECPQVRRVTAG</sequence>
<dbReference type="GO" id="GO:0005506">
    <property type="term" value="F:iron ion binding"/>
    <property type="evidence" value="ECO:0007669"/>
    <property type="project" value="InterPro"/>
</dbReference>
<dbReference type="Proteomes" id="UP000481339">
    <property type="component" value="Unassembled WGS sequence"/>
</dbReference>
<dbReference type="GO" id="GO:0016226">
    <property type="term" value="P:iron-sulfur cluster assembly"/>
    <property type="evidence" value="ECO:0007669"/>
    <property type="project" value="InterPro"/>
</dbReference>